<reference evidence="2" key="1">
    <citation type="journal article" date="2014" name="BMC Genomics">
        <title>Genome sequencing of two Neorhizobium galegae strains reveals a noeT gene responsible for the unusual acetylation of the nodulation factors.</title>
        <authorList>
            <person name="Osterman J."/>
            <person name="Marsh J."/>
            <person name="Laine P.K."/>
            <person name="Zeng Z."/>
            <person name="Alatalo E."/>
            <person name="Sullivan J.T."/>
            <person name="Young J.P."/>
            <person name="Thomas-Oates J."/>
            <person name="Paulin L."/>
            <person name="Lindstrom K."/>
        </authorList>
    </citation>
    <scope>NUCLEOTIDE SEQUENCE [LARGE SCALE GENOMIC DNA]</scope>
    <source>
        <strain evidence="2">HAMBI 1141</strain>
    </source>
</reference>
<sequence length="292" mass="31544">MTINLTALPKPQIIDEPNYDVILARVVSEFVTLWETLRTDNPSLNLPPYDVTMLETDPAVIGMEAESFRESLLRARINDAIRANLLAFARGSDLDHLAAFYDVSRMIGELDDRLVTRVILAIQGRSTGGTEPRYKFIAMSADLRVQDAIVYTVGRSPLIHVAVFSTAPDGVAPADLLAIVNAALQNPAVRMVNDTIEVASAVQQVVNLAADLWLLPDADVATVARAEANLRTAWALARALGRDLTASWWTAQLMISGVHKVVPTAPIGDIIAPPASAVSLGTITLTNRGRAF</sequence>
<dbReference type="HOGENOM" id="CLU_046415_0_1_5"/>
<evidence type="ECO:0000313" key="1">
    <source>
        <dbReference type="EMBL" id="CDN54760.1"/>
    </source>
</evidence>
<name>A0A068TBL3_NEOGA</name>
<dbReference type="eggNOG" id="COG3948">
    <property type="taxonomic scope" value="Bacteria"/>
</dbReference>
<protein>
    <submittedName>
        <fullName evidence="1">Phage tail-like protein</fullName>
    </submittedName>
</protein>
<organism evidence="1 2">
    <name type="scientific">Neorhizobium galegae bv. officinalis bv. officinalis str. HAMBI 1141</name>
    <dbReference type="NCBI Taxonomy" id="1028801"/>
    <lineage>
        <taxon>Bacteria</taxon>
        <taxon>Pseudomonadati</taxon>
        <taxon>Pseudomonadota</taxon>
        <taxon>Alphaproteobacteria</taxon>
        <taxon>Hyphomicrobiales</taxon>
        <taxon>Rhizobiaceae</taxon>
        <taxon>Rhizobium/Agrobacterium group</taxon>
        <taxon>Neorhizobium</taxon>
    </lineage>
</organism>
<accession>A0A068TBL3</accession>
<dbReference type="EMBL" id="HG938355">
    <property type="protein sequence ID" value="CDN54760.1"/>
    <property type="molecule type" value="Genomic_DNA"/>
</dbReference>
<gene>
    <name evidence="1" type="ORF">RG1141_CH24220</name>
</gene>
<dbReference type="AlphaFoldDB" id="A0A068TBL3"/>
<dbReference type="PIRSF" id="PIRSF020481">
    <property type="entry name" value="BAP"/>
    <property type="match status" value="1"/>
</dbReference>
<proteinExistence type="predicted"/>
<dbReference type="KEGG" id="ngl:RG1141_CH24220"/>
<dbReference type="RefSeq" id="WP_038544077.1">
    <property type="nucleotide sequence ID" value="NZ_HG938355.1"/>
</dbReference>
<dbReference type="PATRIC" id="fig|1028801.3.peg.2460"/>
<dbReference type="InterPro" id="IPR014507">
    <property type="entry name" value="Baseplate_assembly_J_pred"/>
</dbReference>
<dbReference type="Proteomes" id="UP000028186">
    <property type="component" value="Chromosome I"/>
</dbReference>
<evidence type="ECO:0000313" key="2">
    <source>
        <dbReference type="Proteomes" id="UP000028186"/>
    </source>
</evidence>